<dbReference type="AlphaFoldDB" id="A0A7G9YY19"/>
<protein>
    <submittedName>
        <fullName evidence="2">Uncharacterized protein</fullName>
    </submittedName>
</protein>
<reference evidence="2" key="1">
    <citation type="submission" date="2020-06" db="EMBL/GenBank/DDBJ databases">
        <title>Unique genomic features of the anaerobic methanotrophic archaea.</title>
        <authorList>
            <person name="Chadwick G.L."/>
            <person name="Skennerton C.T."/>
            <person name="Laso-Perez R."/>
            <person name="Leu A.O."/>
            <person name="Speth D.R."/>
            <person name="Yu H."/>
            <person name="Morgan-Lang C."/>
            <person name="Hatzenpichler R."/>
            <person name="Goudeau D."/>
            <person name="Malmstrom R."/>
            <person name="Brazelton W.J."/>
            <person name="Woyke T."/>
            <person name="Hallam S.J."/>
            <person name="Tyson G.W."/>
            <person name="Wegener G."/>
            <person name="Boetius A."/>
            <person name="Orphan V."/>
        </authorList>
    </citation>
    <scope>NUCLEOTIDE SEQUENCE</scope>
</reference>
<proteinExistence type="predicted"/>
<sequence length="334" mass="38411">MWVSDLTINKRGDHQAQKGEKMSLTSFLKNKEVREMSAGDFKKPKRKNSAEMKAAPVTNHYALIGVAFDYLMRFYLKYHYPQAIEKPWVAISGAKTAVTDEEFEAWLFSKEKGAEIIETDSKYLISKRESLPKTVLRCLYYSEEVYESYLSSGVMDDQIIIASIFLAQLDSLFRPLWLDNEIGVVDKSEIQDLKNQIALVNYEDFKPKHYCILNPTFGEGSKLVGGADADLIIDNKLIDIKTTRNLKITPDFFFQIVGYYILERIGGITPRPVKLLDIDEIGFYYSRYGIKIMYKVDEIIDAEALPLFIEKFKGKAQEIFSDFQNVGKMIEKNE</sequence>
<evidence type="ECO:0000313" key="2">
    <source>
        <dbReference type="EMBL" id="QNO52903.1"/>
    </source>
</evidence>
<evidence type="ECO:0000313" key="1">
    <source>
        <dbReference type="EMBL" id="QNO51118.1"/>
    </source>
</evidence>
<dbReference type="EMBL" id="MT631461">
    <property type="protein sequence ID" value="QNO51118.1"/>
    <property type="molecule type" value="Genomic_DNA"/>
</dbReference>
<accession>A0A7G9YY19</accession>
<organism evidence="2">
    <name type="scientific">Candidatus Methanophagaceae archaeon ANME-1 ERB6</name>
    <dbReference type="NCBI Taxonomy" id="2759912"/>
    <lineage>
        <taxon>Archaea</taxon>
        <taxon>Methanobacteriati</taxon>
        <taxon>Methanobacteriota</taxon>
        <taxon>Stenosarchaea group</taxon>
        <taxon>Methanomicrobia</taxon>
        <taxon>Candidatus Methanophagales</taxon>
        <taxon>Candidatus Methanophagaceae</taxon>
    </lineage>
</organism>
<gene>
    <name evidence="1" type="ORF">OLNPMGDC_00009</name>
    <name evidence="2" type="ORF">PANBHIFL_00018</name>
</gene>
<name>A0A7G9YY19_9EURY</name>
<dbReference type="EMBL" id="MT631525">
    <property type="protein sequence ID" value="QNO52903.1"/>
    <property type="molecule type" value="Genomic_DNA"/>
</dbReference>